<dbReference type="EMBL" id="JACEIK010000072">
    <property type="protein sequence ID" value="MCD7448768.1"/>
    <property type="molecule type" value="Genomic_DNA"/>
</dbReference>
<proteinExistence type="predicted"/>
<name>A0ABS8RQE6_DATST</name>
<evidence type="ECO:0000256" key="1">
    <source>
        <dbReference type="SAM" id="Phobius"/>
    </source>
</evidence>
<comment type="caution">
    <text evidence="2">The sequence shown here is derived from an EMBL/GenBank/DDBJ whole genome shotgun (WGS) entry which is preliminary data.</text>
</comment>
<protein>
    <submittedName>
        <fullName evidence="2">Uncharacterized protein</fullName>
    </submittedName>
</protein>
<accession>A0ABS8RQE6</accession>
<feature type="transmembrane region" description="Helical" evidence="1">
    <location>
        <begin position="116"/>
        <end position="142"/>
    </location>
</feature>
<keyword evidence="1" id="KW-1133">Transmembrane helix</keyword>
<keyword evidence="1" id="KW-0812">Transmembrane</keyword>
<keyword evidence="1" id="KW-0472">Membrane</keyword>
<dbReference type="Proteomes" id="UP000823775">
    <property type="component" value="Unassembled WGS sequence"/>
</dbReference>
<organism evidence="2 3">
    <name type="scientific">Datura stramonium</name>
    <name type="common">Jimsonweed</name>
    <name type="synonym">Common thornapple</name>
    <dbReference type="NCBI Taxonomy" id="4076"/>
    <lineage>
        <taxon>Eukaryota</taxon>
        <taxon>Viridiplantae</taxon>
        <taxon>Streptophyta</taxon>
        <taxon>Embryophyta</taxon>
        <taxon>Tracheophyta</taxon>
        <taxon>Spermatophyta</taxon>
        <taxon>Magnoliopsida</taxon>
        <taxon>eudicotyledons</taxon>
        <taxon>Gunneridae</taxon>
        <taxon>Pentapetalae</taxon>
        <taxon>asterids</taxon>
        <taxon>lamiids</taxon>
        <taxon>Solanales</taxon>
        <taxon>Solanaceae</taxon>
        <taxon>Solanoideae</taxon>
        <taxon>Datureae</taxon>
        <taxon>Datura</taxon>
    </lineage>
</organism>
<reference evidence="2 3" key="1">
    <citation type="journal article" date="2021" name="BMC Genomics">
        <title>Datura genome reveals duplications of psychoactive alkaloid biosynthetic genes and high mutation rate following tissue culture.</title>
        <authorList>
            <person name="Rajewski A."/>
            <person name="Carter-House D."/>
            <person name="Stajich J."/>
            <person name="Litt A."/>
        </authorList>
    </citation>
    <scope>NUCLEOTIDE SEQUENCE [LARGE SCALE GENOMIC DNA]</scope>
    <source>
        <strain evidence="2">AR-01</strain>
    </source>
</reference>
<sequence length="149" mass="16317">MFADQNLPSLQPPLSLPYRTTYLPRLPIPHRPLWKTPPARLGTRHFTTLSLVSNGEPHPLAHVSPLSLWQKSHQPIILCPHFSLPFPLHKSDHHLPAEALLQCLSTQDKGRFSCGWFSLSVALLALGQVVLAPVVGGLAVFAGGMAMNV</sequence>
<evidence type="ECO:0000313" key="3">
    <source>
        <dbReference type="Proteomes" id="UP000823775"/>
    </source>
</evidence>
<gene>
    <name evidence="2" type="ORF">HAX54_045982</name>
</gene>
<evidence type="ECO:0000313" key="2">
    <source>
        <dbReference type="EMBL" id="MCD7448768.1"/>
    </source>
</evidence>
<keyword evidence="3" id="KW-1185">Reference proteome</keyword>